<accession>A0A1Y1V0H8</accession>
<name>A0A1Y1V0H8_9FUNG</name>
<dbReference type="AlphaFoldDB" id="A0A1Y1V0H8"/>
<dbReference type="Proteomes" id="UP000193944">
    <property type="component" value="Unassembled WGS sequence"/>
</dbReference>
<feature type="transmembrane region" description="Helical" evidence="1">
    <location>
        <begin position="56"/>
        <end position="80"/>
    </location>
</feature>
<protein>
    <recommendedName>
        <fullName evidence="4">Transmembrane protein</fullName>
    </recommendedName>
</protein>
<reference evidence="2 3" key="1">
    <citation type="submission" date="2016-08" db="EMBL/GenBank/DDBJ databases">
        <title>A Parts List for Fungal Cellulosomes Revealed by Comparative Genomics.</title>
        <authorList>
            <consortium name="DOE Joint Genome Institute"/>
            <person name="Haitjema C.H."/>
            <person name="Gilmore S.P."/>
            <person name="Henske J.K."/>
            <person name="Solomon K.V."/>
            <person name="De Groot R."/>
            <person name="Kuo A."/>
            <person name="Mondo S.J."/>
            <person name="Salamov A.A."/>
            <person name="Labutti K."/>
            <person name="Zhao Z."/>
            <person name="Chiniquy J."/>
            <person name="Barry K."/>
            <person name="Brewer H.M."/>
            <person name="Purvine S.O."/>
            <person name="Wright A.T."/>
            <person name="Boxma B."/>
            <person name="Van Alen T."/>
            <person name="Hackstein J.H."/>
            <person name="Baker S.E."/>
            <person name="Grigoriev I.V."/>
            <person name="O'Malley M.A."/>
        </authorList>
    </citation>
    <scope>NUCLEOTIDE SEQUENCE [LARGE SCALE GENOMIC DNA]</scope>
    <source>
        <strain evidence="2 3">S4</strain>
    </source>
</reference>
<evidence type="ECO:0008006" key="4">
    <source>
        <dbReference type="Google" id="ProtNLM"/>
    </source>
</evidence>
<organism evidence="2 3">
    <name type="scientific">Anaeromyces robustus</name>
    <dbReference type="NCBI Taxonomy" id="1754192"/>
    <lineage>
        <taxon>Eukaryota</taxon>
        <taxon>Fungi</taxon>
        <taxon>Fungi incertae sedis</taxon>
        <taxon>Chytridiomycota</taxon>
        <taxon>Chytridiomycota incertae sedis</taxon>
        <taxon>Neocallimastigomycetes</taxon>
        <taxon>Neocallimastigales</taxon>
        <taxon>Neocallimastigaceae</taxon>
        <taxon>Anaeromyces</taxon>
    </lineage>
</organism>
<evidence type="ECO:0000256" key="1">
    <source>
        <dbReference type="SAM" id="Phobius"/>
    </source>
</evidence>
<evidence type="ECO:0000313" key="3">
    <source>
        <dbReference type="Proteomes" id="UP000193944"/>
    </source>
</evidence>
<proteinExistence type="predicted"/>
<gene>
    <name evidence="2" type="ORF">BCR32DRAFT_153195</name>
</gene>
<dbReference type="EMBL" id="MCFG01000787">
    <property type="protein sequence ID" value="ORX44406.1"/>
    <property type="molecule type" value="Genomic_DNA"/>
</dbReference>
<keyword evidence="1" id="KW-0472">Membrane</keyword>
<keyword evidence="1" id="KW-1133">Transmembrane helix</keyword>
<evidence type="ECO:0000313" key="2">
    <source>
        <dbReference type="EMBL" id="ORX44406.1"/>
    </source>
</evidence>
<comment type="caution">
    <text evidence="2">The sequence shown here is derived from an EMBL/GenBank/DDBJ whole genome shotgun (WGS) entry which is preliminary data.</text>
</comment>
<keyword evidence="1" id="KW-0812">Transmembrane</keyword>
<keyword evidence="3" id="KW-1185">Reference proteome</keyword>
<reference evidence="2 3" key="2">
    <citation type="submission" date="2016-08" db="EMBL/GenBank/DDBJ databases">
        <title>Pervasive Adenine N6-methylation of Active Genes in Fungi.</title>
        <authorList>
            <consortium name="DOE Joint Genome Institute"/>
            <person name="Mondo S.J."/>
            <person name="Dannebaum R.O."/>
            <person name="Kuo R.C."/>
            <person name="Labutti K."/>
            <person name="Haridas S."/>
            <person name="Kuo A."/>
            <person name="Salamov A."/>
            <person name="Ahrendt S.R."/>
            <person name="Lipzen A."/>
            <person name="Sullivan W."/>
            <person name="Andreopoulos W.B."/>
            <person name="Clum A."/>
            <person name="Lindquist E."/>
            <person name="Daum C."/>
            <person name="Ramamoorthy G.K."/>
            <person name="Gryganskyi A."/>
            <person name="Culley D."/>
            <person name="Magnuson J.K."/>
            <person name="James T.Y."/>
            <person name="O'Malley M.A."/>
            <person name="Stajich J.E."/>
            <person name="Spatafora J.W."/>
            <person name="Visel A."/>
            <person name="Grigoriev I.V."/>
        </authorList>
    </citation>
    <scope>NUCLEOTIDE SEQUENCE [LARGE SCALE GENOMIC DNA]</scope>
    <source>
        <strain evidence="2 3">S4</strain>
    </source>
</reference>
<sequence>MFFIRTHPFLLSKYLFTRFSIITNKKSNLDKKKAIIMKHAKINQHVSYTIQTINKYLYISLFIIIKRFIIKSLIFTLFHIINIIFLKKIRCYVTLQYIT</sequence>